<name>A0A2J7PNT9_9NEOP</name>
<dbReference type="STRING" id="105785.A0A2J7PNT9"/>
<dbReference type="PANTHER" id="PTHR19303:SF74">
    <property type="entry name" value="POGO TRANSPOSABLE ELEMENT WITH KRAB DOMAIN"/>
    <property type="match status" value="1"/>
</dbReference>
<dbReference type="Gene3D" id="3.30.420.10">
    <property type="entry name" value="Ribonuclease H-like superfamily/Ribonuclease H"/>
    <property type="match status" value="1"/>
</dbReference>
<protein>
    <recommendedName>
        <fullName evidence="1">DDE-1 domain-containing protein</fullName>
    </recommendedName>
</protein>
<comment type="caution">
    <text evidence="2">The sequence shown here is derived from an EMBL/GenBank/DDBJ whole genome shotgun (WGS) entry which is preliminary data.</text>
</comment>
<accession>A0A2J7PNT9</accession>
<dbReference type="OrthoDB" id="6777587at2759"/>
<dbReference type="InParanoid" id="A0A2J7PNT9"/>
<sequence>MGRFKKTFDDEMENQLVSYMKELDSKFMPLSKKEFLQLAFALAEHLKIPHQFRNEKKSAGKQFYYDFMARHPELSLRTPESTSLQRAVGFNKRQVDLFFNKYEELLQKYNFTASRIHNCNETGISIVHDNDVKVISQKGKKQVSKITSGERGRNVTVLLCINAAGDIFVPPLFVFPNKSRVDAILKKDAPPGSIFAAEESGWITAKWFLKWLELFVERTRPSKEEPVLLILDGHSSHKDLEVILFARKHHVHMISLPPHTTHKLQPLDRAVMRPFKGAYNQACAVWLRKYQPMKIAQRDIAGLVNTAYSSVCRMDLAQSAFMCTGLWPFNQHVFSDLDFIPAEHFQEHEPQHEMTDLPPSAENVLEATGQNGA</sequence>
<reference evidence="2 3" key="1">
    <citation type="submission" date="2017-12" db="EMBL/GenBank/DDBJ databases">
        <title>Hemimetabolous genomes reveal molecular basis of termite eusociality.</title>
        <authorList>
            <person name="Harrison M.C."/>
            <person name="Jongepier E."/>
            <person name="Robertson H.M."/>
            <person name="Arning N."/>
            <person name="Bitard-Feildel T."/>
            <person name="Chao H."/>
            <person name="Childers C.P."/>
            <person name="Dinh H."/>
            <person name="Doddapaneni H."/>
            <person name="Dugan S."/>
            <person name="Gowin J."/>
            <person name="Greiner C."/>
            <person name="Han Y."/>
            <person name="Hu H."/>
            <person name="Hughes D.S.T."/>
            <person name="Huylmans A.-K."/>
            <person name="Kemena C."/>
            <person name="Kremer L.P.M."/>
            <person name="Lee S.L."/>
            <person name="Lopez-Ezquerra A."/>
            <person name="Mallet L."/>
            <person name="Monroy-Kuhn J.M."/>
            <person name="Moser A."/>
            <person name="Murali S.C."/>
            <person name="Muzny D.M."/>
            <person name="Otani S."/>
            <person name="Piulachs M.-D."/>
            <person name="Poelchau M."/>
            <person name="Qu J."/>
            <person name="Schaub F."/>
            <person name="Wada-Katsumata A."/>
            <person name="Worley K.C."/>
            <person name="Xie Q."/>
            <person name="Ylla G."/>
            <person name="Poulsen M."/>
            <person name="Gibbs R.A."/>
            <person name="Schal C."/>
            <person name="Richards S."/>
            <person name="Belles X."/>
            <person name="Korb J."/>
            <person name="Bornberg-Bauer E."/>
        </authorList>
    </citation>
    <scope>NUCLEOTIDE SEQUENCE [LARGE SCALE GENOMIC DNA]</scope>
    <source>
        <tissue evidence="2">Whole body</tissue>
    </source>
</reference>
<organism evidence="2 3">
    <name type="scientific">Cryptotermes secundus</name>
    <dbReference type="NCBI Taxonomy" id="105785"/>
    <lineage>
        <taxon>Eukaryota</taxon>
        <taxon>Metazoa</taxon>
        <taxon>Ecdysozoa</taxon>
        <taxon>Arthropoda</taxon>
        <taxon>Hexapoda</taxon>
        <taxon>Insecta</taxon>
        <taxon>Pterygota</taxon>
        <taxon>Neoptera</taxon>
        <taxon>Polyneoptera</taxon>
        <taxon>Dictyoptera</taxon>
        <taxon>Blattodea</taxon>
        <taxon>Blattoidea</taxon>
        <taxon>Termitoidae</taxon>
        <taxon>Kalotermitidae</taxon>
        <taxon>Cryptotermitinae</taxon>
        <taxon>Cryptotermes</taxon>
    </lineage>
</organism>
<dbReference type="GO" id="GO:0005634">
    <property type="term" value="C:nucleus"/>
    <property type="evidence" value="ECO:0007669"/>
    <property type="project" value="TreeGrafter"/>
</dbReference>
<keyword evidence="3" id="KW-1185">Reference proteome</keyword>
<feature type="domain" description="DDE-1" evidence="1">
    <location>
        <begin position="153"/>
        <end position="286"/>
    </location>
</feature>
<dbReference type="PANTHER" id="PTHR19303">
    <property type="entry name" value="TRANSPOSON"/>
    <property type="match status" value="1"/>
</dbReference>
<evidence type="ECO:0000259" key="1">
    <source>
        <dbReference type="Pfam" id="PF03184"/>
    </source>
</evidence>
<gene>
    <name evidence="2" type="ORF">B7P43_G17347</name>
</gene>
<evidence type="ECO:0000313" key="3">
    <source>
        <dbReference type="Proteomes" id="UP000235965"/>
    </source>
</evidence>
<dbReference type="GO" id="GO:0003677">
    <property type="term" value="F:DNA binding"/>
    <property type="evidence" value="ECO:0007669"/>
    <property type="project" value="TreeGrafter"/>
</dbReference>
<dbReference type="InterPro" id="IPR004875">
    <property type="entry name" value="DDE_SF_endonuclease_dom"/>
</dbReference>
<dbReference type="AlphaFoldDB" id="A0A2J7PNT9"/>
<dbReference type="InterPro" id="IPR050863">
    <property type="entry name" value="CenT-Element_Derived"/>
</dbReference>
<dbReference type="Pfam" id="PF03184">
    <property type="entry name" value="DDE_1"/>
    <property type="match status" value="1"/>
</dbReference>
<proteinExistence type="predicted"/>
<dbReference type="InterPro" id="IPR036397">
    <property type="entry name" value="RNaseH_sf"/>
</dbReference>
<evidence type="ECO:0000313" key="2">
    <source>
        <dbReference type="EMBL" id="PNF17986.1"/>
    </source>
</evidence>
<dbReference type="Proteomes" id="UP000235965">
    <property type="component" value="Unassembled WGS sequence"/>
</dbReference>
<dbReference type="EMBL" id="NEVH01023306">
    <property type="protein sequence ID" value="PNF17986.1"/>
    <property type="molecule type" value="Genomic_DNA"/>
</dbReference>